<evidence type="ECO:0000313" key="6">
    <source>
        <dbReference type="Proteomes" id="UP001166304"/>
    </source>
</evidence>
<dbReference type="InterPro" id="IPR001667">
    <property type="entry name" value="DDH_dom"/>
</dbReference>
<dbReference type="Pfam" id="PF02272">
    <property type="entry name" value="DHHA1"/>
    <property type="match status" value="1"/>
</dbReference>
<dbReference type="InterPro" id="IPR003148">
    <property type="entry name" value="RCK_N"/>
</dbReference>
<dbReference type="SUPFAM" id="SSF51735">
    <property type="entry name" value="NAD(P)-binding Rossmann-fold domains"/>
    <property type="match status" value="1"/>
</dbReference>
<evidence type="ECO:0000259" key="2">
    <source>
        <dbReference type="Pfam" id="PF01368"/>
    </source>
</evidence>
<evidence type="ECO:0000313" key="5">
    <source>
        <dbReference type="EMBL" id="MBV0902000.1"/>
    </source>
</evidence>
<feature type="domain" description="RCK N-terminal" evidence="3">
    <location>
        <begin position="5"/>
        <end position="120"/>
    </location>
</feature>
<dbReference type="AlphaFoldDB" id="A0AA41G079"/>
<comment type="caution">
    <text evidence="5">The sequence shown here is derived from an EMBL/GenBank/DDBJ whole genome shotgun (WGS) entry which is preliminary data.</text>
</comment>
<feature type="domain" description="DDH" evidence="2">
    <location>
        <begin position="154"/>
        <end position="298"/>
    </location>
</feature>
<dbReference type="RefSeq" id="WP_162413179.1">
    <property type="nucleotide sequence ID" value="NZ_JAHQXE010000002.1"/>
</dbReference>
<feature type="compositionally biased region" description="Acidic residues" evidence="1">
    <location>
        <begin position="504"/>
        <end position="529"/>
    </location>
</feature>
<dbReference type="InterPro" id="IPR003156">
    <property type="entry name" value="DHHA1_dom"/>
</dbReference>
<protein>
    <submittedName>
        <fullName evidence="5">NAD-binding protein</fullName>
    </submittedName>
</protein>
<evidence type="ECO:0000259" key="4">
    <source>
        <dbReference type="Pfam" id="PF02272"/>
    </source>
</evidence>
<dbReference type="Pfam" id="PF02254">
    <property type="entry name" value="TrkA_N"/>
    <property type="match status" value="1"/>
</dbReference>
<dbReference type="EMBL" id="JAHQXE010000002">
    <property type="protein sequence ID" value="MBV0902000.1"/>
    <property type="molecule type" value="Genomic_DNA"/>
</dbReference>
<dbReference type="Proteomes" id="UP001166304">
    <property type="component" value="Unassembled WGS sequence"/>
</dbReference>
<dbReference type="Gene3D" id="3.10.310.30">
    <property type="match status" value="1"/>
</dbReference>
<evidence type="ECO:0000256" key="1">
    <source>
        <dbReference type="SAM" id="MobiDB-lite"/>
    </source>
</evidence>
<evidence type="ECO:0000259" key="3">
    <source>
        <dbReference type="Pfam" id="PF02254"/>
    </source>
</evidence>
<dbReference type="GO" id="GO:0003676">
    <property type="term" value="F:nucleic acid binding"/>
    <property type="evidence" value="ECO:0007669"/>
    <property type="project" value="InterPro"/>
</dbReference>
<feature type="domain" description="DHHA1" evidence="4">
    <location>
        <begin position="357"/>
        <end position="446"/>
    </location>
</feature>
<dbReference type="InterPro" id="IPR038763">
    <property type="entry name" value="DHH_sf"/>
</dbReference>
<dbReference type="Pfam" id="PF01368">
    <property type="entry name" value="DHH"/>
    <property type="match status" value="1"/>
</dbReference>
<reference evidence="5" key="1">
    <citation type="submission" date="2021-06" db="EMBL/GenBank/DDBJ databases">
        <title>New haloarchaea isolates fom saline soil.</title>
        <authorList>
            <person name="Duran-Viseras A."/>
            <person name="Sanchez-Porro C.S."/>
            <person name="Ventosa A."/>
        </authorList>
    </citation>
    <scope>NUCLEOTIDE SEQUENCE</scope>
    <source>
        <strain evidence="5">JCM 18369</strain>
    </source>
</reference>
<dbReference type="InterPro" id="IPR051319">
    <property type="entry name" value="Oligoribo/pAp-PDE_c-di-AMP_PDE"/>
</dbReference>
<keyword evidence="6" id="KW-1185">Reference proteome</keyword>
<sequence length="529" mass="56726">MLSRLVLGFGPTARHLLDHVSADAGDLVVVTDDEHRVETLRADGVEVHEADPTDRATLSALDFEPESVVVAGEDPDRNTAAATLAAECFPDAFLFAYAGTEAPPEQRERLEAAADRVVVPEAVVTERLQEIVGDEGTRARKLQQVLRDVDDHLAVVTHDNPDPDAIASAVALGELAERAGCEVTICYYGEISHQENRAFVNVLEFDLANLDPDDPDALEPFDGFALVDHSRPGVNDQLPEETPIDIVIDHHPPRVPVEARFVDLRSGVGATSTLLVDYLQRFGVDISGPIATGLLFGIQVDTKDFRREVVAKDFEAAAHLVTDADMGALQRIENPSVSAETLSVIGRAITNRQREGSVLSSGVGVIGDRDALAQAADRLLNLEGVQATMVYGVIDGVIYVSARARGADIDLGEALRDAFGQIGSAGGHADMAGAQIELGLLEAVDDREESLEAVVESIVSDRFLDAVQSRSNRLLGRMYGRAGYDGEAFAEATGVGRRIHGDRDEAESATDDADEAEDLVDPESDQDAR</sequence>
<feature type="region of interest" description="Disordered" evidence="1">
    <location>
        <begin position="494"/>
        <end position="529"/>
    </location>
</feature>
<accession>A0AA41G079</accession>
<proteinExistence type="predicted"/>
<dbReference type="GO" id="GO:0006813">
    <property type="term" value="P:potassium ion transport"/>
    <property type="evidence" value="ECO:0007669"/>
    <property type="project" value="InterPro"/>
</dbReference>
<dbReference type="PANTHER" id="PTHR47618:SF1">
    <property type="entry name" value="BIFUNCTIONAL OLIGORIBONUCLEASE AND PAP PHOSPHATASE NRNA"/>
    <property type="match status" value="1"/>
</dbReference>
<name>A0AA41G079_9EURY</name>
<gene>
    <name evidence="5" type="ORF">KTS37_09385</name>
</gene>
<dbReference type="Gene3D" id="3.40.50.720">
    <property type="entry name" value="NAD(P)-binding Rossmann-like Domain"/>
    <property type="match status" value="1"/>
</dbReference>
<dbReference type="Gene3D" id="3.90.1640.10">
    <property type="entry name" value="inorganic pyrophosphatase (n-terminal core)"/>
    <property type="match status" value="1"/>
</dbReference>
<organism evidence="5 6">
    <name type="scientific">Haloarcula salina</name>
    <dbReference type="NCBI Taxonomy" id="1429914"/>
    <lineage>
        <taxon>Archaea</taxon>
        <taxon>Methanobacteriati</taxon>
        <taxon>Methanobacteriota</taxon>
        <taxon>Stenosarchaea group</taxon>
        <taxon>Halobacteria</taxon>
        <taxon>Halobacteriales</taxon>
        <taxon>Haloarculaceae</taxon>
        <taxon>Haloarcula</taxon>
    </lineage>
</organism>
<dbReference type="PANTHER" id="PTHR47618">
    <property type="entry name" value="BIFUNCTIONAL OLIGORIBONUCLEASE AND PAP PHOSPHATASE NRNA"/>
    <property type="match status" value="1"/>
</dbReference>
<dbReference type="SUPFAM" id="SSF64182">
    <property type="entry name" value="DHH phosphoesterases"/>
    <property type="match status" value="1"/>
</dbReference>
<dbReference type="InterPro" id="IPR036291">
    <property type="entry name" value="NAD(P)-bd_dom_sf"/>
</dbReference>